<keyword evidence="1" id="KW-1133">Transmembrane helix</keyword>
<keyword evidence="1" id="KW-0812">Transmembrane</keyword>
<dbReference type="Proteomes" id="UP000229317">
    <property type="component" value="Unassembled WGS sequence"/>
</dbReference>
<dbReference type="AlphaFoldDB" id="A0A2H0KTH8"/>
<proteinExistence type="predicted"/>
<evidence type="ECO:0000313" key="2">
    <source>
        <dbReference type="EMBL" id="PIQ75459.1"/>
    </source>
</evidence>
<dbReference type="EMBL" id="PCVO01000018">
    <property type="protein sequence ID" value="PIQ75459.1"/>
    <property type="molecule type" value="Genomic_DNA"/>
</dbReference>
<evidence type="ECO:0000313" key="3">
    <source>
        <dbReference type="Proteomes" id="UP000229317"/>
    </source>
</evidence>
<gene>
    <name evidence="2" type="ORF">COV84_01155</name>
</gene>
<comment type="caution">
    <text evidence="2">The sequence shown here is derived from an EMBL/GenBank/DDBJ whole genome shotgun (WGS) entry which is preliminary data.</text>
</comment>
<organism evidence="2 3">
    <name type="scientific">Candidatus Portnoybacteria bacterium CG11_big_fil_rev_8_21_14_0_20_40_15</name>
    <dbReference type="NCBI Taxonomy" id="1974817"/>
    <lineage>
        <taxon>Bacteria</taxon>
        <taxon>Candidatus Portnoyibacteriota</taxon>
    </lineage>
</organism>
<feature type="transmembrane region" description="Helical" evidence="1">
    <location>
        <begin position="5"/>
        <end position="25"/>
    </location>
</feature>
<protein>
    <submittedName>
        <fullName evidence="2">Uncharacterized protein</fullName>
    </submittedName>
</protein>
<reference evidence="2 3" key="1">
    <citation type="submission" date="2017-09" db="EMBL/GenBank/DDBJ databases">
        <title>Depth-based differentiation of microbial function through sediment-hosted aquifers and enrichment of novel symbionts in the deep terrestrial subsurface.</title>
        <authorList>
            <person name="Probst A.J."/>
            <person name="Ladd B."/>
            <person name="Jarett J.K."/>
            <person name="Geller-Mcgrath D.E."/>
            <person name="Sieber C.M."/>
            <person name="Emerson J.B."/>
            <person name="Anantharaman K."/>
            <person name="Thomas B.C."/>
            <person name="Malmstrom R."/>
            <person name="Stieglmeier M."/>
            <person name="Klingl A."/>
            <person name="Woyke T."/>
            <person name="Ryan C.M."/>
            <person name="Banfield J.F."/>
        </authorList>
    </citation>
    <scope>NUCLEOTIDE SEQUENCE [LARGE SCALE GENOMIC DNA]</scope>
    <source>
        <strain evidence="2">CG11_big_fil_rev_8_21_14_0_20_40_15</strain>
    </source>
</reference>
<sequence length="251" mass="28851">MTKKIIIFISIIVIAIFAVAGYYGFRIILTPNAENPETPELNIQYNGQTACTQEAMQCPDGTYVGRTGPNCEFAACSGGETAGWYIYESPGKLYKFTFQYPYNWQIDEMGDNVYLEKNGVRLAKFSAGFLVNSDWGDNGVKLNEGFDTSWNFWQRNIEEAEKNPNQPWPAFLHDYVSENWTILSKKEINFLGKESLQIEFQDAKKIAKSTMILTPYLDTDAVYNIEMFNYFNKTEIEEIFTQILSTFKFTK</sequence>
<name>A0A2H0KTH8_9BACT</name>
<keyword evidence="1" id="KW-0472">Membrane</keyword>
<accession>A0A2H0KTH8</accession>
<evidence type="ECO:0000256" key="1">
    <source>
        <dbReference type="SAM" id="Phobius"/>
    </source>
</evidence>